<dbReference type="EC" id="2.7.11.1" evidence="2"/>
<gene>
    <name evidence="16" type="ORF">PENARI_c009G07888</name>
</gene>
<evidence type="ECO:0000256" key="3">
    <source>
        <dbReference type="ARBA" id="ARBA00018572"/>
    </source>
</evidence>
<evidence type="ECO:0000256" key="4">
    <source>
        <dbReference type="ARBA" id="ARBA00019599"/>
    </source>
</evidence>
<comment type="catalytic activity">
    <reaction evidence="13">
        <text>L-seryl-[protein] + ATP = O-phospho-L-seryl-[protein] + ADP + H(+)</text>
        <dbReference type="Rhea" id="RHEA:17989"/>
        <dbReference type="Rhea" id="RHEA-COMP:9863"/>
        <dbReference type="Rhea" id="RHEA-COMP:11604"/>
        <dbReference type="ChEBI" id="CHEBI:15378"/>
        <dbReference type="ChEBI" id="CHEBI:29999"/>
        <dbReference type="ChEBI" id="CHEBI:30616"/>
        <dbReference type="ChEBI" id="CHEBI:83421"/>
        <dbReference type="ChEBI" id="CHEBI:456216"/>
        <dbReference type="EC" id="2.7.11.1"/>
    </reaction>
</comment>
<evidence type="ECO:0000256" key="12">
    <source>
        <dbReference type="ARBA" id="ARBA00047899"/>
    </source>
</evidence>
<accession>A0A1F5LI79</accession>
<feature type="region of interest" description="Disordered" evidence="14">
    <location>
        <begin position="1"/>
        <end position="21"/>
    </location>
</feature>
<evidence type="ECO:0000256" key="8">
    <source>
        <dbReference type="ARBA" id="ARBA00022777"/>
    </source>
</evidence>
<dbReference type="Pfam" id="PF00069">
    <property type="entry name" value="Pkinase"/>
    <property type="match status" value="1"/>
</dbReference>
<evidence type="ECO:0000256" key="10">
    <source>
        <dbReference type="ARBA" id="ARBA00023006"/>
    </source>
</evidence>
<dbReference type="Proteomes" id="UP000177622">
    <property type="component" value="Unassembled WGS sequence"/>
</dbReference>
<name>A0A1F5LI79_PENAI</name>
<evidence type="ECO:0000259" key="15">
    <source>
        <dbReference type="PROSITE" id="PS50011"/>
    </source>
</evidence>
<dbReference type="SMART" id="SM00220">
    <property type="entry name" value="S_TKc"/>
    <property type="match status" value="1"/>
</dbReference>
<dbReference type="GO" id="GO:0010506">
    <property type="term" value="P:regulation of autophagy"/>
    <property type="evidence" value="ECO:0007669"/>
    <property type="project" value="InterPro"/>
</dbReference>
<dbReference type="GO" id="GO:0004674">
    <property type="term" value="F:protein serine/threonine kinase activity"/>
    <property type="evidence" value="ECO:0007669"/>
    <property type="project" value="UniProtKB-KW"/>
</dbReference>
<sequence length="551" mass="62791">MDFSDYSSRSSSSAASYSDFDETSVEQQNEFDNVAVDNEHYDIISFTALVSQFIETAGLTALLINMVHITPSNIQLSEKRRKGSYFSVSLISRQEFQRTLPEGIADIALPQLIAVKTPILDQVLQPYENRQIFASMMKEYQVLNHKSIRKHKNIVRLLSCCWRTVDVDTDHVIPNLVLEGTSLGDLEAFYRLSHEKISMRRRLGLCIDIAKGVEALHLAGVVHGDIKPQNILVFKDKHQGFVAKIADFGASTFIDHDQFPRKAFIGTPAFTAPECLDHKAEFSEQGLLKADIFALAITLLFLVRGPFILDKLLAASVSEPDNLTQYKRLGELNGWLNRDERILPSTQAARKKFGNDALERMRQQSVWNWFNKQTDLMKQARFEMTSQRQKVLEDISGNWKTLEKVTLQNERCENIFSRLIDQMTSGEPLMRIGSMCHIVRALQQVLRLELHDLSQINPAAREELENVVSIMMGLEEPLEHKHSMKLELNLREINDRVVLYLEIRKDSELPAEMPTISQILSSETETVKEEESVSIHEVTECQGGNSHVEYL</sequence>
<evidence type="ECO:0000256" key="14">
    <source>
        <dbReference type="SAM" id="MobiDB-lite"/>
    </source>
</evidence>
<keyword evidence="17" id="KW-1185">Reference proteome</keyword>
<keyword evidence="8" id="KW-0418">Kinase</keyword>
<evidence type="ECO:0000256" key="11">
    <source>
        <dbReference type="ARBA" id="ARBA00030237"/>
    </source>
</evidence>
<dbReference type="GeneID" id="34576671"/>
<dbReference type="RefSeq" id="XP_022488170.1">
    <property type="nucleotide sequence ID" value="XM_022631937.1"/>
</dbReference>
<keyword evidence="10" id="KW-0072">Autophagy</keyword>
<keyword evidence="6" id="KW-0808">Transferase</keyword>
<keyword evidence="5" id="KW-0723">Serine/threonine-protein kinase</keyword>
<dbReference type="STRING" id="1835702.A0A1F5LI79"/>
<evidence type="ECO:0000256" key="5">
    <source>
        <dbReference type="ARBA" id="ARBA00022527"/>
    </source>
</evidence>
<dbReference type="PANTHER" id="PTHR24348">
    <property type="entry name" value="SERINE/THREONINE-PROTEIN KINASE UNC-51-RELATED"/>
    <property type="match status" value="1"/>
</dbReference>
<dbReference type="GO" id="GO:0005776">
    <property type="term" value="C:autophagosome"/>
    <property type="evidence" value="ECO:0007669"/>
    <property type="project" value="TreeGrafter"/>
</dbReference>
<dbReference type="Gene3D" id="1.10.510.10">
    <property type="entry name" value="Transferase(Phosphotransferase) domain 1"/>
    <property type="match status" value="1"/>
</dbReference>
<dbReference type="PROSITE" id="PS00108">
    <property type="entry name" value="PROTEIN_KINASE_ST"/>
    <property type="match status" value="1"/>
</dbReference>
<comment type="caution">
    <text evidence="16">The sequence shown here is derived from an EMBL/GenBank/DDBJ whole genome shotgun (WGS) entry which is preliminary data.</text>
</comment>
<feature type="domain" description="Protein kinase" evidence="15">
    <location>
        <begin position="74"/>
        <end position="474"/>
    </location>
</feature>
<dbReference type="PROSITE" id="PS50011">
    <property type="entry name" value="PROTEIN_KINASE_DOM"/>
    <property type="match status" value="1"/>
</dbReference>
<organism evidence="16 17">
    <name type="scientific">Penicillium arizonense</name>
    <dbReference type="NCBI Taxonomy" id="1835702"/>
    <lineage>
        <taxon>Eukaryota</taxon>
        <taxon>Fungi</taxon>
        <taxon>Dikarya</taxon>
        <taxon>Ascomycota</taxon>
        <taxon>Pezizomycotina</taxon>
        <taxon>Eurotiomycetes</taxon>
        <taxon>Eurotiomycetidae</taxon>
        <taxon>Eurotiales</taxon>
        <taxon>Aspergillaceae</taxon>
        <taxon>Penicillium</taxon>
    </lineage>
</organism>
<dbReference type="InterPro" id="IPR000719">
    <property type="entry name" value="Prot_kinase_dom"/>
</dbReference>
<keyword evidence="7" id="KW-0547">Nucleotide-binding</keyword>
<evidence type="ECO:0000256" key="1">
    <source>
        <dbReference type="ARBA" id="ARBA00004623"/>
    </source>
</evidence>
<dbReference type="GO" id="GO:0005524">
    <property type="term" value="F:ATP binding"/>
    <property type="evidence" value="ECO:0007669"/>
    <property type="project" value="UniProtKB-KW"/>
</dbReference>
<comment type="subcellular location">
    <subcellularLocation>
        <location evidence="1">Preautophagosomal structure membrane</location>
        <topology evidence="1">Peripheral membrane protein</topology>
    </subcellularLocation>
</comment>
<dbReference type="PANTHER" id="PTHR24348:SF22">
    <property type="entry name" value="NON-SPECIFIC SERINE_THREONINE PROTEIN KINASE"/>
    <property type="match status" value="1"/>
</dbReference>
<dbReference type="InterPro" id="IPR008271">
    <property type="entry name" value="Ser/Thr_kinase_AS"/>
</dbReference>
<dbReference type="InterPro" id="IPR011009">
    <property type="entry name" value="Kinase-like_dom_sf"/>
</dbReference>
<comment type="catalytic activity">
    <reaction evidence="12">
        <text>L-threonyl-[protein] + ATP = O-phospho-L-threonyl-[protein] + ADP + H(+)</text>
        <dbReference type="Rhea" id="RHEA:46608"/>
        <dbReference type="Rhea" id="RHEA-COMP:11060"/>
        <dbReference type="Rhea" id="RHEA-COMP:11605"/>
        <dbReference type="ChEBI" id="CHEBI:15378"/>
        <dbReference type="ChEBI" id="CHEBI:30013"/>
        <dbReference type="ChEBI" id="CHEBI:30616"/>
        <dbReference type="ChEBI" id="CHEBI:61977"/>
        <dbReference type="ChEBI" id="CHEBI:456216"/>
        <dbReference type="EC" id="2.7.11.1"/>
    </reaction>
</comment>
<dbReference type="SUPFAM" id="SSF56112">
    <property type="entry name" value="Protein kinase-like (PK-like)"/>
    <property type="match status" value="1"/>
</dbReference>
<evidence type="ECO:0000256" key="6">
    <source>
        <dbReference type="ARBA" id="ARBA00022679"/>
    </source>
</evidence>
<evidence type="ECO:0000256" key="13">
    <source>
        <dbReference type="ARBA" id="ARBA00048679"/>
    </source>
</evidence>
<evidence type="ECO:0000256" key="2">
    <source>
        <dbReference type="ARBA" id="ARBA00012513"/>
    </source>
</evidence>
<dbReference type="GO" id="GO:0000045">
    <property type="term" value="P:autophagosome assembly"/>
    <property type="evidence" value="ECO:0007669"/>
    <property type="project" value="TreeGrafter"/>
</dbReference>
<proteinExistence type="predicted"/>
<dbReference type="GO" id="GO:0034045">
    <property type="term" value="C:phagophore assembly site membrane"/>
    <property type="evidence" value="ECO:0007669"/>
    <property type="project" value="UniProtKB-SubCell"/>
</dbReference>
<protein>
    <recommendedName>
        <fullName evidence="3">Serine/threonine-protein kinase ATG1</fullName>
        <ecNumber evidence="2">2.7.11.1</ecNumber>
    </recommendedName>
    <alternativeName>
        <fullName evidence="11">Autophagy-related protein 1</fullName>
    </alternativeName>
    <alternativeName>
        <fullName evidence="4">Serine/threonine-protein kinase atg1</fullName>
    </alternativeName>
</protein>
<dbReference type="EMBL" id="LXJU01000009">
    <property type="protein sequence ID" value="OGE52730.1"/>
    <property type="molecule type" value="Genomic_DNA"/>
</dbReference>
<feature type="compositionally biased region" description="Low complexity" evidence="14">
    <location>
        <begin position="1"/>
        <end position="18"/>
    </location>
</feature>
<dbReference type="InterPro" id="IPR045269">
    <property type="entry name" value="Atg1-like"/>
</dbReference>
<dbReference type="GO" id="GO:0005829">
    <property type="term" value="C:cytosol"/>
    <property type="evidence" value="ECO:0007669"/>
    <property type="project" value="TreeGrafter"/>
</dbReference>
<evidence type="ECO:0000313" key="17">
    <source>
        <dbReference type="Proteomes" id="UP000177622"/>
    </source>
</evidence>
<reference evidence="16 17" key="1">
    <citation type="journal article" date="2016" name="Sci. Rep.">
        <title>Penicillium arizonense, a new, genome sequenced fungal species, reveals a high chemical diversity in secreted metabolites.</title>
        <authorList>
            <person name="Grijseels S."/>
            <person name="Nielsen J.C."/>
            <person name="Randelovic M."/>
            <person name="Nielsen J."/>
            <person name="Nielsen K.F."/>
            <person name="Workman M."/>
            <person name="Frisvad J.C."/>
        </authorList>
    </citation>
    <scope>NUCLEOTIDE SEQUENCE [LARGE SCALE GENOMIC DNA]</scope>
    <source>
        <strain evidence="16 17">CBS 141311</strain>
    </source>
</reference>
<evidence type="ECO:0000256" key="7">
    <source>
        <dbReference type="ARBA" id="ARBA00022741"/>
    </source>
</evidence>
<dbReference type="AlphaFoldDB" id="A0A1F5LI79"/>
<evidence type="ECO:0000313" key="16">
    <source>
        <dbReference type="EMBL" id="OGE52730.1"/>
    </source>
</evidence>
<dbReference type="OrthoDB" id="626167at2759"/>
<evidence type="ECO:0000256" key="9">
    <source>
        <dbReference type="ARBA" id="ARBA00022840"/>
    </source>
</evidence>
<keyword evidence="9" id="KW-0067">ATP-binding</keyword>